<protein>
    <submittedName>
        <fullName evidence="6">IclR family transcriptional regulator</fullName>
    </submittedName>
</protein>
<keyword evidence="1" id="KW-0805">Transcription regulation</keyword>
<dbReference type="Pfam" id="PF09339">
    <property type="entry name" value="HTH_IclR"/>
    <property type="match status" value="1"/>
</dbReference>
<comment type="caution">
    <text evidence="6">The sequence shown here is derived from an EMBL/GenBank/DDBJ whole genome shotgun (WGS) entry which is preliminary data.</text>
</comment>
<gene>
    <name evidence="6" type="ORF">GCM10009765_77780</name>
</gene>
<dbReference type="InterPro" id="IPR029016">
    <property type="entry name" value="GAF-like_dom_sf"/>
</dbReference>
<dbReference type="InterPro" id="IPR050707">
    <property type="entry name" value="HTH_MetabolicPath_Reg"/>
</dbReference>
<keyword evidence="2" id="KW-0238">DNA-binding</keyword>
<dbReference type="PROSITE" id="PS51077">
    <property type="entry name" value="HTH_ICLR"/>
    <property type="match status" value="1"/>
</dbReference>
<dbReference type="Pfam" id="PF01614">
    <property type="entry name" value="IclR_C"/>
    <property type="match status" value="2"/>
</dbReference>
<dbReference type="Gene3D" id="3.30.450.40">
    <property type="match status" value="2"/>
</dbReference>
<sequence length="208" mass="21947">MKETVTGVGVLDKGVAILDVVERRPVGASELARAIGLSVSTAHRLANAMVTHGLLTRDESGVYRMGSRFVTSALVELSRPILTELTDRTGESAQLWVRRGEHRLCVASVESPAELRAFLPVGTLLPLPLGSAAHALMDSADVRAQGWAETIGERATGVASISAPIRVHGELVAALCLSGPLSRFAPHPSTLHPTTVVAAAHQLETAMR</sequence>
<evidence type="ECO:0000313" key="6">
    <source>
        <dbReference type="EMBL" id="GAA1717737.1"/>
    </source>
</evidence>
<dbReference type="InterPro" id="IPR036388">
    <property type="entry name" value="WH-like_DNA-bd_sf"/>
</dbReference>
<evidence type="ECO:0000256" key="2">
    <source>
        <dbReference type="ARBA" id="ARBA00023125"/>
    </source>
</evidence>
<dbReference type="InterPro" id="IPR014757">
    <property type="entry name" value="Tscrpt_reg_IclR_C"/>
</dbReference>
<dbReference type="SUPFAM" id="SSF46785">
    <property type="entry name" value="Winged helix' DNA-binding domain"/>
    <property type="match status" value="1"/>
</dbReference>
<keyword evidence="7" id="KW-1185">Reference proteome</keyword>
<dbReference type="PANTHER" id="PTHR30136">
    <property type="entry name" value="HELIX-TURN-HELIX TRANSCRIPTIONAL REGULATOR, ICLR FAMILY"/>
    <property type="match status" value="1"/>
</dbReference>
<dbReference type="Proteomes" id="UP001500618">
    <property type="component" value="Unassembled WGS sequence"/>
</dbReference>
<evidence type="ECO:0000256" key="3">
    <source>
        <dbReference type="ARBA" id="ARBA00023163"/>
    </source>
</evidence>
<feature type="domain" description="HTH iclR-type" evidence="4">
    <location>
        <begin position="8"/>
        <end position="67"/>
    </location>
</feature>
<organism evidence="6 7">
    <name type="scientific">Fodinicola feengrottensis</name>
    <dbReference type="NCBI Taxonomy" id="435914"/>
    <lineage>
        <taxon>Bacteria</taxon>
        <taxon>Bacillati</taxon>
        <taxon>Actinomycetota</taxon>
        <taxon>Actinomycetes</taxon>
        <taxon>Mycobacteriales</taxon>
        <taxon>Fodinicola</taxon>
    </lineage>
</organism>
<evidence type="ECO:0000256" key="1">
    <source>
        <dbReference type="ARBA" id="ARBA00023015"/>
    </source>
</evidence>
<dbReference type="PROSITE" id="PS51078">
    <property type="entry name" value="ICLR_ED"/>
    <property type="match status" value="1"/>
</dbReference>
<accession>A0ABP4V700</accession>
<proteinExistence type="predicted"/>
<dbReference type="Gene3D" id="1.10.10.10">
    <property type="entry name" value="Winged helix-like DNA-binding domain superfamily/Winged helix DNA-binding domain"/>
    <property type="match status" value="1"/>
</dbReference>
<dbReference type="SUPFAM" id="SSF55781">
    <property type="entry name" value="GAF domain-like"/>
    <property type="match status" value="1"/>
</dbReference>
<keyword evidence="3" id="KW-0804">Transcription</keyword>
<dbReference type="EMBL" id="BAAANY010000042">
    <property type="protein sequence ID" value="GAA1717737.1"/>
    <property type="molecule type" value="Genomic_DNA"/>
</dbReference>
<dbReference type="PANTHER" id="PTHR30136:SF39">
    <property type="entry name" value="TRANSCRIPTIONAL REGULATORY PROTEIN"/>
    <property type="match status" value="1"/>
</dbReference>
<feature type="domain" description="IclR-ED" evidence="5">
    <location>
        <begin position="61"/>
        <end position="208"/>
    </location>
</feature>
<dbReference type="SMART" id="SM00346">
    <property type="entry name" value="HTH_ICLR"/>
    <property type="match status" value="1"/>
</dbReference>
<dbReference type="InterPro" id="IPR036390">
    <property type="entry name" value="WH_DNA-bd_sf"/>
</dbReference>
<name>A0ABP4V700_9ACTN</name>
<dbReference type="RefSeq" id="WP_344315028.1">
    <property type="nucleotide sequence ID" value="NZ_BAAANY010000042.1"/>
</dbReference>
<evidence type="ECO:0000259" key="5">
    <source>
        <dbReference type="PROSITE" id="PS51078"/>
    </source>
</evidence>
<reference evidence="7" key="1">
    <citation type="journal article" date="2019" name="Int. J. Syst. Evol. Microbiol.">
        <title>The Global Catalogue of Microorganisms (GCM) 10K type strain sequencing project: providing services to taxonomists for standard genome sequencing and annotation.</title>
        <authorList>
            <consortium name="The Broad Institute Genomics Platform"/>
            <consortium name="The Broad Institute Genome Sequencing Center for Infectious Disease"/>
            <person name="Wu L."/>
            <person name="Ma J."/>
        </authorList>
    </citation>
    <scope>NUCLEOTIDE SEQUENCE [LARGE SCALE GENOMIC DNA]</scope>
    <source>
        <strain evidence="7">JCM 14718</strain>
    </source>
</reference>
<dbReference type="InterPro" id="IPR005471">
    <property type="entry name" value="Tscrpt_reg_IclR_N"/>
</dbReference>
<evidence type="ECO:0000259" key="4">
    <source>
        <dbReference type="PROSITE" id="PS51077"/>
    </source>
</evidence>
<evidence type="ECO:0000313" key="7">
    <source>
        <dbReference type="Proteomes" id="UP001500618"/>
    </source>
</evidence>